<dbReference type="EnsemblMetazoa" id="ADIR009715-RA">
    <property type="protein sequence ID" value="ADIR009715-PA"/>
    <property type="gene ID" value="ADIR009715"/>
</dbReference>
<dbReference type="Proteomes" id="UP000075884">
    <property type="component" value="Unassembled WGS sequence"/>
</dbReference>
<dbReference type="STRING" id="7168.A0A182NPY0"/>
<name>A0A182NPY0_9DIPT</name>
<sequence>HGEKTNVATYAFIDEGSSATFVDRKLIEELGVEGTLNPVCLKWTDDTTRNESESLEVNLQISSVHRGAKVYDLRNVHTLRELMLPTQTLPIQELVTLYPHMKGLPIDSYTNVVPRILIGVNNIHLGKPLRCVEGKFDEPIAAKTRLGWTVFGPCRVPAHSCKLLNDHYTSGCNRKDSARTSNG</sequence>
<dbReference type="PANTHER" id="PTHR47331">
    <property type="entry name" value="PHD-TYPE DOMAIN-CONTAINING PROTEIN"/>
    <property type="match status" value="1"/>
</dbReference>
<dbReference type="AlphaFoldDB" id="A0A182NPY0"/>
<accession>A0A182NPY0</accession>
<evidence type="ECO:0000313" key="1">
    <source>
        <dbReference type="EnsemblMetazoa" id="ADIR009715-PA"/>
    </source>
</evidence>
<evidence type="ECO:0000313" key="2">
    <source>
        <dbReference type="Proteomes" id="UP000075884"/>
    </source>
</evidence>
<dbReference type="VEuPathDB" id="VectorBase:ADIR009715"/>
<protein>
    <recommendedName>
        <fullName evidence="3">Peptidase aspartic putative domain-containing protein</fullName>
    </recommendedName>
</protein>
<keyword evidence="2" id="KW-1185">Reference proteome</keyword>
<reference evidence="2" key="1">
    <citation type="submission" date="2013-03" db="EMBL/GenBank/DDBJ databases">
        <title>The Genome Sequence of Anopheles dirus WRAIR2.</title>
        <authorList>
            <consortium name="The Broad Institute Genomics Platform"/>
            <person name="Neafsey D.E."/>
            <person name="Walton C."/>
            <person name="Walker B."/>
            <person name="Young S.K."/>
            <person name="Zeng Q."/>
            <person name="Gargeya S."/>
            <person name="Fitzgerald M."/>
            <person name="Haas B."/>
            <person name="Abouelleil A."/>
            <person name="Allen A.W."/>
            <person name="Alvarado L."/>
            <person name="Arachchi H.M."/>
            <person name="Berlin A.M."/>
            <person name="Chapman S.B."/>
            <person name="Gainer-Dewar J."/>
            <person name="Goldberg J."/>
            <person name="Griggs A."/>
            <person name="Gujja S."/>
            <person name="Hansen M."/>
            <person name="Howarth C."/>
            <person name="Imamovic A."/>
            <person name="Ireland A."/>
            <person name="Larimer J."/>
            <person name="McCowan C."/>
            <person name="Murphy C."/>
            <person name="Pearson M."/>
            <person name="Poon T.W."/>
            <person name="Priest M."/>
            <person name="Roberts A."/>
            <person name="Saif S."/>
            <person name="Shea T."/>
            <person name="Sisk P."/>
            <person name="Sykes S."/>
            <person name="Wortman J."/>
            <person name="Nusbaum C."/>
            <person name="Birren B."/>
        </authorList>
    </citation>
    <scope>NUCLEOTIDE SEQUENCE [LARGE SCALE GENOMIC DNA]</scope>
    <source>
        <strain evidence="2">WRAIR2</strain>
    </source>
</reference>
<dbReference type="PANTHER" id="PTHR47331:SF5">
    <property type="entry name" value="RIBONUCLEASE H"/>
    <property type="match status" value="1"/>
</dbReference>
<organism evidence="1 2">
    <name type="scientific">Anopheles dirus</name>
    <dbReference type="NCBI Taxonomy" id="7168"/>
    <lineage>
        <taxon>Eukaryota</taxon>
        <taxon>Metazoa</taxon>
        <taxon>Ecdysozoa</taxon>
        <taxon>Arthropoda</taxon>
        <taxon>Hexapoda</taxon>
        <taxon>Insecta</taxon>
        <taxon>Pterygota</taxon>
        <taxon>Neoptera</taxon>
        <taxon>Endopterygota</taxon>
        <taxon>Diptera</taxon>
        <taxon>Nematocera</taxon>
        <taxon>Culicoidea</taxon>
        <taxon>Culicidae</taxon>
        <taxon>Anophelinae</taxon>
        <taxon>Anopheles</taxon>
    </lineage>
</organism>
<evidence type="ECO:0008006" key="3">
    <source>
        <dbReference type="Google" id="ProtNLM"/>
    </source>
</evidence>
<reference evidence="1" key="2">
    <citation type="submission" date="2020-05" db="UniProtKB">
        <authorList>
            <consortium name="EnsemblMetazoa"/>
        </authorList>
    </citation>
    <scope>IDENTIFICATION</scope>
    <source>
        <strain evidence="1">WRAIR2</strain>
    </source>
</reference>
<proteinExistence type="predicted"/>